<keyword evidence="1" id="KW-0677">Repeat</keyword>
<evidence type="ECO:0000313" key="4">
    <source>
        <dbReference type="Proteomes" id="UP001157418"/>
    </source>
</evidence>
<proteinExistence type="predicted"/>
<name>A0AAU9PHS7_9ASTR</name>
<reference evidence="3 4" key="1">
    <citation type="submission" date="2022-01" db="EMBL/GenBank/DDBJ databases">
        <authorList>
            <person name="Xiong W."/>
            <person name="Schranz E."/>
        </authorList>
    </citation>
    <scope>NUCLEOTIDE SEQUENCE [LARGE SCALE GENOMIC DNA]</scope>
</reference>
<accession>A0AAU9PHS7</accession>
<dbReference type="EMBL" id="CAKMRJ010005634">
    <property type="protein sequence ID" value="CAH1449301.1"/>
    <property type="molecule type" value="Genomic_DNA"/>
</dbReference>
<keyword evidence="2" id="KW-0802">TPR repeat</keyword>
<dbReference type="SMART" id="SM00028">
    <property type="entry name" value="TPR"/>
    <property type="match status" value="3"/>
</dbReference>
<dbReference type="Proteomes" id="UP001157418">
    <property type="component" value="Unassembled WGS sequence"/>
</dbReference>
<evidence type="ECO:0000313" key="3">
    <source>
        <dbReference type="EMBL" id="CAH1449301.1"/>
    </source>
</evidence>
<organism evidence="3 4">
    <name type="scientific">Lactuca virosa</name>
    <dbReference type="NCBI Taxonomy" id="75947"/>
    <lineage>
        <taxon>Eukaryota</taxon>
        <taxon>Viridiplantae</taxon>
        <taxon>Streptophyta</taxon>
        <taxon>Embryophyta</taxon>
        <taxon>Tracheophyta</taxon>
        <taxon>Spermatophyta</taxon>
        <taxon>Magnoliopsida</taxon>
        <taxon>eudicotyledons</taxon>
        <taxon>Gunneridae</taxon>
        <taxon>Pentapetalae</taxon>
        <taxon>asterids</taxon>
        <taxon>campanulids</taxon>
        <taxon>Asterales</taxon>
        <taxon>Asteraceae</taxon>
        <taxon>Cichorioideae</taxon>
        <taxon>Cichorieae</taxon>
        <taxon>Lactucinae</taxon>
        <taxon>Lactuca</taxon>
    </lineage>
</organism>
<sequence length="207" mass="24077">MESKNVKAFYRRAQAYIIVGDLDLDEIDIKKALEIAPENRDLKMKYKVLKEKMREYNKKDVMFCGNIPTTSCKNGENGVKYIENDTFFREEEKKQTKVLKVSCNLNNAACKLKTKEYKEVEKLCTKVLEMESKNVKALYRRAQAYIIVGDLDLDEIDIKKALEIAPENRDLKMKYKVLKEKMREYNKKDVMFCGNIPTTSCKNGVIG</sequence>
<dbReference type="InterPro" id="IPR011990">
    <property type="entry name" value="TPR-like_helical_dom_sf"/>
</dbReference>
<protein>
    <recommendedName>
        <fullName evidence="5">Peptidylprolyl isomerase</fullName>
    </recommendedName>
</protein>
<evidence type="ECO:0000256" key="1">
    <source>
        <dbReference type="ARBA" id="ARBA00022737"/>
    </source>
</evidence>
<dbReference type="AlphaFoldDB" id="A0AAU9PHS7"/>
<comment type="caution">
    <text evidence="3">The sequence shown here is derived from an EMBL/GenBank/DDBJ whole genome shotgun (WGS) entry which is preliminary data.</text>
</comment>
<dbReference type="SUPFAM" id="SSF48452">
    <property type="entry name" value="TPR-like"/>
    <property type="match status" value="2"/>
</dbReference>
<evidence type="ECO:0008006" key="5">
    <source>
        <dbReference type="Google" id="ProtNLM"/>
    </source>
</evidence>
<dbReference type="Gene3D" id="1.25.40.10">
    <property type="entry name" value="Tetratricopeptide repeat domain"/>
    <property type="match status" value="2"/>
</dbReference>
<dbReference type="PANTHER" id="PTHR11242">
    <property type="entry name" value="ARYL HYDROCARBON RECEPTOR INTERACTING PROTEIN RELATED"/>
    <property type="match status" value="1"/>
</dbReference>
<gene>
    <name evidence="3" type="ORF">LVIROSA_LOCUS34790</name>
</gene>
<keyword evidence="4" id="KW-1185">Reference proteome</keyword>
<dbReference type="PANTHER" id="PTHR11242:SF16">
    <property type="entry name" value="ISOMERASE, PUTATIVE-RELATED"/>
    <property type="match status" value="1"/>
</dbReference>
<dbReference type="Pfam" id="PF13181">
    <property type="entry name" value="TPR_8"/>
    <property type="match status" value="2"/>
</dbReference>
<dbReference type="InterPro" id="IPR019734">
    <property type="entry name" value="TPR_rpt"/>
</dbReference>
<dbReference type="InterPro" id="IPR039663">
    <property type="entry name" value="AIP/AIPL1/TTC9"/>
</dbReference>
<evidence type="ECO:0000256" key="2">
    <source>
        <dbReference type="ARBA" id="ARBA00022803"/>
    </source>
</evidence>